<name>A0ABS9N4W2_9ACTN</name>
<dbReference type="Pfam" id="PF16363">
    <property type="entry name" value="GDP_Man_Dehyd"/>
    <property type="match status" value="1"/>
</dbReference>
<dbReference type="Gene3D" id="3.40.50.720">
    <property type="entry name" value="NAD(P)-binding Rossmann-like Domain"/>
    <property type="match status" value="1"/>
</dbReference>
<reference evidence="3 4" key="1">
    <citation type="submission" date="2022-01" db="EMBL/GenBank/DDBJ databases">
        <authorList>
            <person name="Riesco R."/>
            <person name="Trujillo M.E."/>
        </authorList>
    </citation>
    <scope>NUCLEOTIDE SEQUENCE [LARGE SCALE GENOMIC DNA]</scope>
    <source>
        <strain evidence="3 4">NIE79</strain>
    </source>
</reference>
<evidence type="ECO:0000313" key="4">
    <source>
        <dbReference type="Proteomes" id="UP001201629"/>
    </source>
</evidence>
<keyword evidence="4" id="KW-1185">Reference proteome</keyword>
<gene>
    <name evidence="3" type="ORF">NIE79_003420</name>
</gene>
<dbReference type="RefSeq" id="WP_238680010.1">
    <property type="nucleotide sequence ID" value="NZ_JAKKFD010000031.1"/>
</dbReference>
<comment type="caution">
    <text evidence="3">The sequence shown here is derived from an EMBL/GenBank/DDBJ whole genome shotgun (WGS) entry which is preliminary data.</text>
</comment>
<dbReference type="GO" id="GO:0008446">
    <property type="term" value="F:GDP-mannose 4,6-dehydratase activity"/>
    <property type="evidence" value="ECO:0007669"/>
    <property type="project" value="UniProtKB-EC"/>
</dbReference>
<dbReference type="PANTHER" id="PTHR43715">
    <property type="entry name" value="GDP-MANNOSE 4,6-DEHYDRATASE"/>
    <property type="match status" value="1"/>
</dbReference>
<dbReference type="PANTHER" id="PTHR43715:SF1">
    <property type="entry name" value="GDP-MANNOSE 4,6 DEHYDRATASE"/>
    <property type="match status" value="1"/>
</dbReference>
<sequence>MSRLLLIFEVAGQGVSYLSELLLDKGNTVHGIKRRSSSFKTGRINQINIQPRQSDADLNYIDLKLVVGRIRATVAAVGTRSGRSGACT</sequence>
<evidence type="ECO:0000256" key="1">
    <source>
        <dbReference type="ARBA" id="ARBA00023239"/>
    </source>
</evidence>
<organism evidence="3 4">
    <name type="scientific">Micromonospora trifolii</name>
    <dbReference type="NCBI Taxonomy" id="2911208"/>
    <lineage>
        <taxon>Bacteria</taxon>
        <taxon>Bacillati</taxon>
        <taxon>Actinomycetota</taxon>
        <taxon>Actinomycetes</taxon>
        <taxon>Micromonosporales</taxon>
        <taxon>Micromonosporaceae</taxon>
        <taxon>Micromonospora</taxon>
    </lineage>
</organism>
<feature type="domain" description="NAD(P)-binding" evidence="2">
    <location>
        <begin position="6"/>
        <end position="63"/>
    </location>
</feature>
<accession>A0ABS9N4W2</accession>
<proteinExistence type="predicted"/>
<dbReference type="InterPro" id="IPR006368">
    <property type="entry name" value="GDP_Man_deHydtase"/>
</dbReference>
<evidence type="ECO:0000313" key="3">
    <source>
        <dbReference type="EMBL" id="MCG5444977.1"/>
    </source>
</evidence>
<dbReference type="Proteomes" id="UP001201629">
    <property type="component" value="Unassembled WGS sequence"/>
</dbReference>
<dbReference type="InterPro" id="IPR016040">
    <property type="entry name" value="NAD(P)-bd_dom"/>
</dbReference>
<keyword evidence="1 3" id="KW-0456">Lyase</keyword>
<dbReference type="EMBL" id="JAKKFD010000031">
    <property type="protein sequence ID" value="MCG5444977.1"/>
    <property type="molecule type" value="Genomic_DNA"/>
</dbReference>
<protein>
    <submittedName>
        <fullName evidence="3">GDP-mannose 4,6-dehydratase</fullName>
        <ecNumber evidence="3">4.2.1.47</ecNumber>
    </submittedName>
</protein>
<evidence type="ECO:0000259" key="2">
    <source>
        <dbReference type="Pfam" id="PF16363"/>
    </source>
</evidence>
<dbReference type="EC" id="4.2.1.47" evidence="3"/>